<dbReference type="Proteomes" id="UP000220527">
    <property type="component" value="Unassembled WGS sequence"/>
</dbReference>
<gene>
    <name evidence="1" type="ORF">CJ255_09705</name>
</gene>
<organism evidence="1 2">
    <name type="scientific">Candidatus Viridilinea mediisalina</name>
    <dbReference type="NCBI Taxonomy" id="2024553"/>
    <lineage>
        <taxon>Bacteria</taxon>
        <taxon>Bacillati</taxon>
        <taxon>Chloroflexota</taxon>
        <taxon>Chloroflexia</taxon>
        <taxon>Chloroflexales</taxon>
        <taxon>Chloroflexineae</taxon>
        <taxon>Oscillochloridaceae</taxon>
        <taxon>Candidatus Viridilinea</taxon>
    </lineage>
</organism>
<evidence type="ECO:0000313" key="1">
    <source>
        <dbReference type="EMBL" id="PDW03250.1"/>
    </source>
</evidence>
<dbReference type="EMBL" id="NQWI01000035">
    <property type="protein sequence ID" value="PDW03250.1"/>
    <property type="molecule type" value="Genomic_DNA"/>
</dbReference>
<proteinExistence type="predicted"/>
<comment type="caution">
    <text evidence="1">The sequence shown here is derived from an EMBL/GenBank/DDBJ whole genome shotgun (WGS) entry which is preliminary data.</text>
</comment>
<name>A0A2A6RK49_9CHLR</name>
<reference evidence="2" key="1">
    <citation type="submission" date="2017-08" db="EMBL/GenBank/DDBJ databases">
        <authorList>
            <person name="Grouzdev D.S."/>
            <person name="Gaisin V.A."/>
            <person name="Rysina M.S."/>
            <person name="Gorlenko V.M."/>
        </authorList>
    </citation>
    <scope>NUCLEOTIDE SEQUENCE [LARGE SCALE GENOMIC DNA]</scope>
    <source>
        <strain evidence="2">Kir15-3F</strain>
    </source>
</reference>
<accession>A0A2A6RK49</accession>
<evidence type="ECO:0000313" key="2">
    <source>
        <dbReference type="Proteomes" id="UP000220527"/>
    </source>
</evidence>
<keyword evidence="2" id="KW-1185">Reference proteome</keyword>
<dbReference type="OrthoDB" id="145796at2"/>
<dbReference type="AlphaFoldDB" id="A0A2A6RK49"/>
<dbReference type="Gene3D" id="3.30.450.30">
    <property type="entry name" value="Dynein light chain 2a, cytoplasmic"/>
    <property type="match status" value="1"/>
</dbReference>
<sequence>MKLRILIIGLTAAQNHALSTELMALAQNDNISISTAPSATPLHITRNYPDLLIAPLNGENLSLARRMAERAPRLHVFMLHHPATPMSEIAALRQLGWGVASNDLGYTRLAYKAGAMLGLCPEEPDGGSDGDMRPAATMGDLQILLDVLRRQTKAQLVLYTDQIGNVITNRGDSDEIDMTSISSLISGSFANSIELGRMLKDPDTRHLTVLEGKHFDIYATNVGKNRLITLIFPKAFVEPKLGFVWLQLRRAAIQLSQMRIVEGNLGEMMAAELSSSLDSEFDRLFSDNLHDASVDT</sequence>
<dbReference type="SUPFAM" id="SSF103196">
    <property type="entry name" value="Roadblock/LC7 domain"/>
    <property type="match status" value="1"/>
</dbReference>
<dbReference type="RefSeq" id="WP_097643908.1">
    <property type="nucleotide sequence ID" value="NZ_NQWI01000035.1"/>
</dbReference>
<protein>
    <submittedName>
        <fullName evidence="1">Uncharacterized protein</fullName>
    </submittedName>
</protein>